<protein>
    <submittedName>
        <fullName evidence="1">Uncharacterized protein</fullName>
    </submittedName>
</protein>
<comment type="caution">
    <text evidence="1">The sequence shown here is derived from an EMBL/GenBank/DDBJ whole genome shotgun (WGS) entry which is preliminary data.</text>
</comment>
<dbReference type="EMBL" id="JAENGZ010003263">
    <property type="protein sequence ID" value="KAG6941872.1"/>
    <property type="molecule type" value="Genomic_DNA"/>
</dbReference>
<feature type="non-terminal residue" evidence="1">
    <location>
        <position position="103"/>
    </location>
</feature>
<accession>A0A8T1TJU4</accession>
<dbReference type="Proteomes" id="UP000688947">
    <property type="component" value="Unassembled WGS sequence"/>
</dbReference>
<sequence length="103" mass="12005">MATFKSKYDIQVLLGGEAVTDRIYYCCKYVKTSGITDDQVQEASAFDDYIFRPLKLEALSVYEFWMKFFRAKRGESTRDDSCFLSGYPLFSNHRVGSRRKQIV</sequence>
<evidence type="ECO:0000313" key="1">
    <source>
        <dbReference type="EMBL" id="KAG6941872.1"/>
    </source>
</evidence>
<organism evidence="1 2">
    <name type="scientific">Phytophthora cactorum</name>
    <dbReference type="NCBI Taxonomy" id="29920"/>
    <lineage>
        <taxon>Eukaryota</taxon>
        <taxon>Sar</taxon>
        <taxon>Stramenopiles</taxon>
        <taxon>Oomycota</taxon>
        <taxon>Peronosporomycetes</taxon>
        <taxon>Peronosporales</taxon>
        <taxon>Peronosporaceae</taxon>
        <taxon>Phytophthora</taxon>
    </lineage>
</organism>
<dbReference type="OrthoDB" id="129330at2759"/>
<dbReference type="AlphaFoldDB" id="A0A8T1TJU4"/>
<dbReference type="VEuPathDB" id="FungiDB:PC110_g21056"/>
<evidence type="ECO:0000313" key="2">
    <source>
        <dbReference type="Proteomes" id="UP000688947"/>
    </source>
</evidence>
<name>A0A8T1TJU4_9STRA</name>
<proteinExistence type="predicted"/>
<gene>
    <name evidence="1" type="ORF">JG687_00019397</name>
</gene>
<reference evidence="1" key="1">
    <citation type="submission" date="2021-01" db="EMBL/GenBank/DDBJ databases">
        <title>Phytophthora aleatoria, a newly-described species from Pinus radiata is distinct from Phytophthora cactorum isolates based on comparative genomics.</title>
        <authorList>
            <person name="Mcdougal R."/>
            <person name="Panda P."/>
            <person name="Williams N."/>
            <person name="Studholme D.J."/>
        </authorList>
    </citation>
    <scope>NUCLEOTIDE SEQUENCE</scope>
    <source>
        <strain evidence="1">NZFS 3830</strain>
    </source>
</reference>